<gene>
    <name evidence="7" type="ordered locus">Hipma_0675</name>
</gene>
<evidence type="ECO:0000256" key="1">
    <source>
        <dbReference type="ARBA" id="ARBA00004459"/>
    </source>
</evidence>
<dbReference type="AlphaFoldDB" id="F2LV61"/>
<evidence type="ECO:0000256" key="6">
    <source>
        <dbReference type="SAM" id="SignalP"/>
    </source>
</evidence>
<dbReference type="PIRSF" id="PIRSF002859">
    <property type="entry name" value="Lipo_traT"/>
    <property type="match status" value="1"/>
</dbReference>
<dbReference type="eggNOG" id="ENOG502ZAYY">
    <property type="taxonomic scope" value="Bacteria"/>
</dbReference>
<dbReference type="PROSITE" id="PS51257">
    <property type="entry name" value="PROKAR_LIPOPROTEIN"/>
    <property type="match status" value="1"/>
</dbReference>
<evidence type="ECO:0000313" key="7">
    <source>
        <dbReference type="EMBL" id="AEA33645.1"/>
    </source>
</evidence>
<evidence type="ECO:0000256" key="4">
    <source>
        <dbReference type="ARBA" id="ARBA00023139"/>
    </source>
</evidence>
<dbReference type="GO" id="GO:0009279">
    <property type="term" value="C:cell outer membrane"/>
    <property type="evidence" value="ECO:0007669"/>
    <property type="project" value="UniProtKB-SubCell"/>
</dbReference>
<accession>F2LV61</accession>
<organism evidence="7 8">
    <name type="scientific">Hippea maritima (strain ATCC 700847 / DSM 10411 / MH2)</name>
    <dbReference type="NCBI Taxonomy" id="760142"/>
    <lineage>
        <taxon>Bacteria</taxon>
        <taxon>Pseudomonadati</taxon>
        <taxon>Campylobacterota</taxon>
        <taxon>Desulfurellia</taxon>
        <taxon>Desulfurellales</taxon>
        <taxon>Hippeaceae</taxon>
        <taxon>Hippea</taxon>
    </lineage>
</organism>
<evidence type="ECO:0000256" key="3">
    <source>
        <dbReference type="ARBA" id="ARBA00023136"/>
    </source>
</evidence>
<dbReference type="HOGENOM" id="CLU_093762_0_0_7"/>
<feature type="signal peptide" evidence="6">
    <location>
        <begin position="1"/>
        <end position="19"/>
    </location>
</feature>
<keyword evidence="2 6" id="KW-0732">Signal</keyword>
<dbReference type="OrthoDB" id="9791439at2"/>
<reference evidence="8" key="2">
    <citation type="submission" date="2011-03" db="EMBL/GenBank/DDBJ databases">
        <title>The complete genome of Hippea maritima DSM 10411.</title>
        <authorList>
            <consortium name="US DOE Joint Genome Institute (JGI-PGF)"/>
            <person name="Lucas S."/>
            <person name="Copeland A."/>
            <person name="Lapidus A."/>
            <person name="Bruce D."/>
            <person name="Goodwin L."/>
            <person name="Pitluck S."/>
            <person name="Peters L."/>
            <person name="Kyrpides N."/>
            <person name="Mavromatis K."/>
            <person name="Pagani I."/>
            <person name="Ivanova N."/>
            <person name="Mikhailova N."/>
            <person name="Lu M."/>
            <person name="Detter J.C."/>
            <person name="Tapia R."/>
            <person name="Han C."/>
            <person name="Land M."/>
            <person name="Hauser L."/>
            <person name="Markowitz V."/>
            <person name="Cheng J.-F."/>
            <person name="Hugenholtz P."/>
            <person name="Woyke T."/>
            <person name="Wu D."/>
            <person name="Spring S."/>
            <person name="Schroeder M."/>
            <person name="Brambilla E."/>
            <person name="Klenk H.-P."/>
            <person name="Eisen J.A."/>
        </authorList>
    </citation>
    <scope>NUCLEOTIDE SEQUENCE [LARGE SCALE GENOMIC DNA]</scope>
    <source>
        <strain evidence="8">ATCC 700847 / DSM 10411 / MH2</strain>
    </source>
</reference>
<keyword evidence="4" id="KW-0564">Palmitate</keyword>
<dbReference type="InterPro" id="IPR008874">
    <property type="entry name" value="TraT_complement-R"/>
</dbReference>
<dbReference type="InParanoid" id="F2LV61"/>
<protein>
    <submittedName>
        <fullName evidence="7">TraT complement resistance family protein</fullName>
    </submittedName>
</protein>
<keyword evidence="5" id="KW-0449">Lipoprotein</keyword>
<dbReference type="Pfam" id="PF05818">
    <property type="entry name" value="TraT"/>
    <property type="match status" value="1"/>
</dbReference>
<evidence type="ECO:0000313" key="8">
    <source>
        <dbReference type="Proteomes" id="UP000008139"/>
    </source>
</evidence>
<comment type="subcellular location">
    <subcellularLocation>
        <location evidence="1">Cell outer membrane</location>
        <topology evidence="1">Lipid-anchor</topology>
    </subcellularLocation>
</comment>
<dbReference type="Proteomes" id="UP000008139">
    <property type="component" value="Chromosome"/>
</dbReference>
<dbReference type="EMBL" id="CP002606">
    <property type="protein sequence ID" value="AEA33645.1"/>
    <property type="molecule type" value="Genomic_DNA"/>
</dbReference>
<feature type="chain" id="PRO_5039897330" evidence="6">
    <location>
        <begin position="20"/>
        <end position="250"/>
    </location>
</feature>
<dbReference type="KEGG" id="hmr:Hipma_0675"/>
<keyword evidence="8" id="KW-1185">Reference proteome</keyword>
<keyword evidence="3" id="KW-0472">Membrane</keyword>
<evidence type="ECO:0000256" key="2">
    <source>
        <dbReference type="ARBA" id="ARBA00022729"/>
    </source>
</evidence>
<name>F2LV61_HIPMA</name>
<evidence type="ECO:0000256" key="5">
    <source>
        <dbReference type="ARBA" id="ARBA00023288"/>
    </source>
</evidence>
<proteinExistence type="predicted"/>
<dbReference type="STRING" id="760142.Hipma_0675"/>
<dbReference type="RefSeq" id="WP_013681686.1">
    <property type="nucleotide sequence ID" value="NC_015318.1"/>
</dbReference>
<sequence length="250" mass="27000">MQKKAFRLLGVFMVFAFLASSLSSCVSTVSTIARGIEHAHLEVQAKMSDTIFLEPVKPDQKTIYVEFRNTSQVPMPDLKQMVISKLQEKGYTIVEDPYKAEFWLQGNVLYMGKQSEHMTMAGLLAGGYGGALTGLAFGRGWGKVGAVGVGSAVGAAAGAVVGAAIHVDTYLGAVDIQIKQKVNGVIQKQVNSNLQNGMGTTESTTYKTTTQYQAYRTRIVVQATQTNLNLKKATPVIEDRLAKEIAGIFN</sequence>
<reference evidence="7 8" key="1">
    <citation type="journal article" date="2011" name="Stand. Genomic Sci.">
        <title>Complete genome sequence of the thermophilic sulfur-reducer Hippea maritima type strain (MH(2)).</title>
        <authorList>
            <person name="Huntemann M."/>
            <person name="Lu M."/>
            <person name="Nolan M."/>
            <person name="Lapidus A."/>
            <person name="Lucas S."/>
            <person name="Hammon N."/>
            <person name="Deshpande S."/>
            <person name="Cheng J.F."/>
            <person name="Tapia R."/>
            <person name="Han C."/>
            <person name="Goodwin L."/>
            <person name="Pitluck S."/>
            <person name="Liolios K."/>
            <person name="Pagani I."/>
            <person name="Ivanova N."/>
            <person name="Ovchinikova G."/>
            <person name="Pati A."/>
            <person name="Chen A."/>
            <person name="Palaniappan K."/>
            <person name="Land M."/>
            <person name="Hauser L."/>
            <person name="Jeffries C.D."/>
            <person name="Detter J.C."/>
            <person name="Brambilla E.M."/>
            <person name="Rohde M."/>
            <person name="Spring S."/>
            <person name="Goker M."/>
            <person name="Woyke T."/>
            <person name="Bristow J."/>
            <person name="Eisen J.A."/>
            <person name="Markowitz V."/>
            <person name="Hugenholtz P."/>
            <person name="Kyrpides N.C."/>
            <person name="Klenk H.P."/>
            <person name="Mavromatis K."/>
        </authorList>
    </citation>
    <scope>NUCLEOTIDE SEQUENCE [LARGE SCALE GENOMIC DNA]</scope>
    <source>
        <strain evidence="8">ATCC 700847 / DSM 10411 / MH2</strain>
    </source>
</reference>